<feature type="region of interest" description="Disordered" evidence="1">
    <location>
        <begin position="1137"/>
        <end position="1157"/>
    </location>
</feature>
<dbReference type="GO" id="GO:0016787">
    <property type="term" value="F:hydrolase activity"/>
    <property type="evidence" value="ECO:0007669"/>
    <property type="project" value="InterPro"/>
</dbReference>
<dbReference type="Gene3D" id="2.60.120.560">
    <property type="entry name" value="Exo-inulinase, domain 1"/>
    <property type="match status" value="2"/>
</dbReference>
<dbReference type="Pfam" id="PF06439">
    <property type="entry name" value="3keto-disac_hyd"/>
    <property type="match status" value="2"/>
</dbReference>
<proteinExistence type="predicted"/>
<organism evidence="4 5">
    <name type="scientific">Pedobacter ginsenosidimutans</name>
    <dbReference type="NCBI Taxonomy" id="687842"/>
    <lineage>
        <taxon>Bacteria</taxon>
        <taxon>Pseudomonadati</taxon>
        <taxon>Bacteroidota</taxon>
        <taxon>Sphingobacteriia</taxon>
        <taxon>Sphingobacteriales</taxon>
        <taxon>Sphingobacteriaceae</taxon>
        <taxon>Pedobacter</taxon>
    </lineage>
</organism>
<comment type="caution">
    <text evidence="4">The sequence shown here is derived from an EMBL/GenBank/DDBJ whole genome shotgun (WGS) entry which is preliminary data.</text>
</comment>
<dbReference type="OrthoDB" id="9806233at2"/>
<evidence type="ECO:0000256" key="2">
    <source>
        <dbReference type="SAM" id="SignalP"/>
    </source>
</evidence>
<dbReference type="AlphaFoldDB" id="A0A0T5VTP1"/>
<dbReference type="Pfam" id="PF13646">
    <property type="entry name" value="HEAT_2"/>
    <property type="match status" value="1"/>
</dbReference>
<dbReference type="STRING" id="687842.ASU31_06035"/>
<dbReference type="Gene3D" id="1.25.10.10">
    <property type="entry name" value="Leucine-rich Repeat Variant"/>
    <property type="match status" value="3"/>
</dbReference>
<evidence type="ECO:0000313" key="4">
    <source>
        <dbReference type="EMBL" id="KRT17227.1"/>
    </source>
</evidence>
<reference evidence="4 5" key="1">
    <citation type="submission" date="2015-11" db="EMBL/GenBank/DDBJ databases">
        <title>Sequence of Pedobacter ginsenosidimutans.</title>
        <authorList>
            <person name="Carson E."/>
            <person name="Keyser V."/>
            <person name="Newman J."/>
            <person name="Miller J."/>
        </authorList>
    </citation>
    <scope>NUCLEOTIDE SEQUENCE [LARGE SCALE GENOMIC DNA]</scope>
    <source>
        <strain evidence="4 5">KACC 14530</strain>
    </source>
</reference>
<evidence type="ECO:0000256" key="1">
    <source>
        <dbReference type="SAM" id="MobiDB-lite"/>
    </source>
</evidence>
<evidence type="ECO:0000259" key="3">
    <source>
        <dbReference type="Pfam" id="PF06439"/>
    </source>
</evidence>
<dbReference type="SUPFAM" id="SSF48371">
    <property type="entry name" value="ARM repeat"/>
    <property type="match status" value="2"/>
</dbReference>
<gene>
    <name evidence="4" type="ORF">ASU31_06035</name>
</gene>
<evidence type="ECO:0000313" key="5">
    <source>
        <dbReference type="Proteomes" id="UP000051950"/>
    </source>
</evidence>
<protein>
    <recommendedName>
        <fullName evidence="3">3-keto-alpha-glucoside-1,2-lyase/3-keto-2-hydroxy-glucal hydratase domain-containing protein</fullName>
    </recommendedName>
</protein>
<accession>A0A0T5VTP1</accession>
<dbReference type="RefSeq" id="WP_057931462.1">
    <property type="nucleotide sequence ID" value="NZ_LMZQ01000003.1"/>
</dbReference>
<name>A0A0T5VTP1_9SPHI</name>
<feature type="domain" description="3-keto-alpha-glucoside-1,2-lyase/3-keto-2-hydroxy-glucal hydratase" evidence="3">
    <location>
        <begin position="730"/>
        <end position="929"/>
    </location>
</feature>
<sequence length="1157" mass="124929">MNKKILLVLLTIVMLTNALFMVRALAQDKKDERTTTTRIADLLAQLPARNAAQLERNMKEVADLGEEGYVALISGLTASEKGNNALIEYAVGGFTAYATKTGQQNLRSMAISAYCKALAKLSDKQNKAFIISQFDLVGNDAAVACLTDYLADEQLADEASRALAKIGTSSATNALVSGLSKANGKAKIAIVEALGHTDAKTAATAIAPLATGTDKALTKVSLYALANIGDASAKEILVKAAEQAGYKYDETNAVAALLVYAQKNIATDKTGVETIAKTILEKATADDQVNERIAALKLLSAIQTDQQALLAAMTDKQFEFRAAAVKFAADGVNENNSAAWVSQLKKVDAPTQVSILDMLGNSKAKSALPAVLKLIKSDDEQVKLAAINTAVKLGQEEIIDDLLKLMGKGDTADIAGISNGILRIKGENVATKVGAYLPKAKPEVQVALINILAARAATSQTEVIYAALNSKKPEVRKAAYLSLQHIAVAENKAQLFDLLNKTTDAGELTAVQDAIIASVKGSTDKAAQTNAILQQMSNTPADKKLLFYKVLGSLGGQQSLKSVSEAYATGDDATKKAAIEALSSWSDAGSTDALISIARTTANPDFLNQAIVGYLTLVRNTKYPAEQRLLLLRNAMAVAKTPAQQQQILKDTEQAKCFNAIVFAGQYLDNATLQQAAANAVMNITMAGTYNGDIVKGLLNKTIAVITGGDAGYQKEGMRKYISEMKAGEGFVQVFNGKDLSGWKGLVADPIKRSKMDEKTLTEAQTKADAEAKESWKVINGELQFQSHGNNLATVKKYGDFEMLVDWKIIDDKKGEGDAGIYLRGTPQVQIWDLARTKVGAQVGSGGLYNNQTNESKPLKVADNKLDEWNTFRILMKGDRVTVYLNGQLVTDNVILENYWNRSLPIFAEEQIELQAHGSPVAYRDIYIKEIPRPKPFELSAQEKKEGYKVLFDGTNMHSWTGNTTDYIIEDGNIAIRPKPGKGSGGNLFTKEEFSDFVYRFEFQLTPGANNGLGIRAPLEGDAAYAGMELQILDNDAPIYKDLKVYQYHGSVYGTIPAKRGFLKPTGEWNYEEVIANGSKIKVILNGTVILDGDIEPFKKNGTPDHKEHPGLLRESGHIGFLGHGSPVQFRNIRIKDLSKKAPAQKETDTKATGKKK</sequence>
<dbReference type="InterPro" id="IPR011989">
    <property type="entry name" value="ARM-like"/>
</dbReference>
<feature type="signal peptide" evidence="2">
    <location>
        <begin position="1"/>
        <end position="26"/>
    </location>
</feature>
<dbReference type="InterPro" id="IPR010496">
    <property type="entry name" value="AL/BT2_dom"/>
</dbReference>
<dbReference type="EMBL" id="LMZQ01000003">
    <property type="protein sequence ID" value="KRT17227.1"/>
    <property type="molecule type" value="Genomic_DNA"/>
</dbReference>
<keyword evidence="5" id="KW-1185">Reference proteome</keyword>
<keyword evidence="2" id="KW-0732">Signal</keyword>
<dbReference type="Proteomes" id="UP000051950">
    <property type="component" value="Unassembled WGS sequence"/>
</dbReference>
<feature type="chain" id="PRO_5006665744" description="3-keto-alpha-glucoside-1,2-lyase/3-keto-2-hydroxy-glucal hydratase domain-containing protein" evidence="2">
    <location>
        <begin position="27"/>
        <end position="1157"/>
    </location>
</feature>
<feature type="domain" description="3-keto-alpha-glucoside-1,2-lyase/3-keto-2-hydroxy-glucal hydratase" evidence="3">
    <location>
        <begin position="947"/>
        <end position="1136"/>
    </location>
</feature>
<dbReference type="InterPro" id="IPR016024">
    <property type="entry name" value="ARM-type_fold"/>
</dbReference>